<dbReference type="SUPFAM" id="SSF56601">
    <property type="entry name" value="beta-lactamase/transpeptidase-like"/>
    <property type="match status" value="1"/>
</dbReference>
<feature type="signal peptide" evidence="1">
    <location>
        <begin position="1"/>
        <end position="27"/>
    </location>
</feature>
<dbReference type="RefSeq" id="WP_200198773.1">
    <property type="nucleotide sequence ID" value="NZ_JAENHM010000078.1"/>
</dbReference>
<evidence type="ECO:0000256" key="1">
    <source>
        <dbReference type="SAM" id="SignalP"/>
    </source>
</evidence>
<sequence>MPGVSRLFATILLLPLALALTGSRADAQDAGTSQGFADTRLAHIAPVMKAEVERGTMPGALTLIARHGKIVHFEAHGYLDPAKTKPMPRDAVFGAFSMTKPLVAVAALSLVEQGRLSLRDPLAQYFPEFKEMKVLTEVQDQQGRTNRTTVPAARPILILDLFRHTSGLTYTVSAPYPELRTAYDKSDIESLDSDLSNEEFVKRLTAIPLAYQPGTRWEYSVGFDVLGLVIEKVTGKRLDLYLTDALFKPLGMKDTTFQLRPDQTGRYAESFDTDPLKMVLRQLSRPTEEPGGKRYVHGGVGVLTTAEDYFRFAQMLLNGGELDGTRILSRKSVAFMLANQIQGLAGSPDSTVGPGYGFGLGMAVRLAEGGGYTPGSPGDANWPGAGGTSFTIDRQEGIVGVIMTASPANRQRTRMLFKDLVYGALTQ</sequence>
<reference evidence="4" key="1">
    <citation type="submission" date="2021-01" db="EMBL/GenBank/DDBJ databases">
        <title>Genome public.</title>
        <authorList>
            <person name="Liu C."/>
            <person name="Sun Q."/>
        </authorList>
    </citation>
    <scope>NUCLEOTIDE SEQUENCE [LARGE SCALE GENOMIC DNA]</scope>
    <source>
        <strain evidence="4">YIM B02556</strain>
    </source>
</reference>
<feature type="domain" description="Beta-lactamase-related" evidence="2">
    <location>
        <begin position="48"/>
        <end position="409"/>
    </location>
</feature>
<proteinExistence type="predicted"/>
<gene>
    <name evidence="3" type="ORF">JHL17_32335</name>
</gene>
<accession>A0ABS1FF91</accession>
<feature type="chain" id="PRO_5046620397" evidence="1">
    <location>
        <begin position="28"/>
        <end position="427"/>
    </location>
</feature>
<evidence type="ECO:0000313" key="3">
    <source>
        <dbReference type="EMBL" id="MBK1842096.1"/>
    </source>
</evidence>
<evidence type="ECO:0000313" key="4">
    <source>
        <dbReference type="Proteomes" id="UP000652760"/>
    </source>
</evidence>
<keyword evidence="1" id="KW-0732">Signal</keyword>
<dbReference type="Pfam" id="PF00144">
    <property type="entry name" value="Beta-lactamase"/>
    <property type="match status" value="1"/>
</dbReference>
<dbReference type="Gene3D" id="3.40.710.10">
    <property type="entry name" value="DD-peptidase/beta-lactamase superfamily"/>
    <property type="match status" value="1"/>
</dbReference>
<dbReference type="PANTHER" id="PTHR43283">
    <property type="entry name" value="BETA-LACTAMASE-RELATED"/>
    <property type="match status" value="1"/>
</dbReference>
<name>A0ABS1FF91_9PROT</name>
<comment type="caution">
    <text evidence="3">The sequence shown here is derived from an EMBL/GenBank/DDBJ whole genome shotgun (WGS) entry which is preliminary data.</text>
</comment>
<evidence type="ECO:0000259" key="2">
    <source>
        <dbReference type="Pfam" id="PF00144"/>
    </source>
</evidence>
<dbReference type="InterPro" id="IPR050789">
    <property type="entry name" value="Diverse_Enzym_Activities"/>
</dbReference>
<keyword evidence="4" id="KW-1185">Reference proteome</keyword>
<dbReference type="PANTHER" id="PTHR43283:SF3">
    <property type="entry name" value="BETA-LACTAMASE FAMILY PROTEIN (AFU_ORTHOLOGUE AFUA_5G07500)"/>
    <property type="match status" value="1"/>
</dbReference>
<dbReference type="EMBL" id="JAENHM010000078">
    <property type="protein sequence ID" value="MBK1842096.1"/>
    <property type="molecule type" value="Genomic_DNA"/>
</dbReference>
<organism evidence="3 4">
    <name type="scientific">Azospirillum endophyticum</name>
    <dbReference type="NCBI Taxonomy" id="2800326"/>
    <lineage>
        <taxon>Bacteria</taxon>
        <taxon>Pseudomonadati</taxon>
        <taxon>Pseudomonadota</taxon>
        <taxon>Alphaproteobacteria</taxon>
        <taxon>Rhodospirillales</taxon>
        <taxon>Azospirillaceae</taxon>
        <taxon>Azospirillum</taxon>
    </lineage>
</organism>
<dbReference type="InterPro" id="IPR012338">
    <property type="entry name" value="Beta-lactam/transpept-like"/>
</dbReference>
<protein>
    <submittedName>
        <fullName evidence="3">Beta-lactamase family protein</fullName>
    </submittedName>
</protein>
<dbReference type="InterPro" id="IPR001466">
    <property type="entry name" value="Beta-lactam-related"/>
</dbReference>
<dbReference type="Proteomes" id="UP000652760">
    <property type="component" value="Unassembled WGS sequence"/>
</dbReference>